<accession>A0ABX0H2U6</accession>
<dbReference type="PANTHER" id="PTHR30329">
    <property type="entry name" value="STATOR ELEMENT OF FLAGELLAR MOTOR COMPLEX"/>
    <property type="match status" value="1"/>
</dbReference>
<evidence type="ECO:0000313" key="5">
    <source>
        <dbReference type="Proteomes" id="UP000800981"/>
    </source>
</evidence>
<feature type="non-terminal residue" evidence="4">
    <location>
        <position position="1"/>
    </location>
</feature>
<proteinExistence type="predicted"/>
<feature type="region of interest" description="Disordered" evidence="2">
    <location>
        <begin position="1"/>
        <end position="35"/>
    </location>
</feature>
<evidence type="ECO:0000256" key="2">
    <source>
        <dbReference type="SAM" id="MobiDB-lite"/>
    </source>
</evidence>
<gene>
    <name evidence="4" type="ORF">G9H71_20260</name>
</gene>
<organism evidence="4 5">
    <name type="scientific">Motilibacter deserti</name>
    <dbReference type="NCBI Taxonomy" id="2714956"/>
    <lineage>
        <taxon>Bacteria</taxon>
        <taxon>Bacillati</taxon>
        <taxon>Actinomycetota</taxon>
        <taxon>Actinomycetes</taxon>
        <taxon>Motilibacterales</taxon>
        <taxon>Motilibacteraceae</taxon>
        <taxon>Motilibacter</taxon>
    </lineage>
</organism>
<dbReference type="RefSeq" id="WP_166284594.1">
    <property type="nucleotide sequence ID" value="NZ_JAANNP010000096.1"/>
</dbReference>
<evidence type="ECO:0000313" key="4">
    <source>
        <dbReference type="EMBL" id="NHC16124.1"/>
    </source>
</evidence>
<dbReference type="InterPro" id="IPR050330">
    <property type="entry name" value="Bact_OuterMem_StrucFunc"/>
</dbReference>
<dbReference type="Gene3D" id="3.30.1330.60">
    <property type="entry name" value="OmpA-like domain"/>
    <property type="match status" value="1"/>
</dbReference>
<evidence type="ECO:0000256" key="1">
    <source>
        <dbReference type="PROSITE-ProRule" id="PRU00473"/>
    </source>
</evidence>
<comment type="caution">
    <text evidence="4">The sequence shown here is derived from an EMBL/GenBank/DDBJ whole genome shotgun (WGS) entry which is preliminary data.</text>
</comment>
<dbReference type="SUPFAM" id="SSF103088">
    <property type="entry name" value="OmpA-like"/>
    <property type="match status" value="1"/>
</dbReference>
<feature type="compositionally biased region" description="Low complexity" evidence="2">
    <location>
        <begin position="1"/>
        <end position="12"/>
    </location>
</feature>
<name>A0ABX0H2U6_9ACTN</name>
<dbReference type="InterPro" id="IPR036737">
    <property type="entry name" value="OmpA-like_sf"/>
</dbReference>
<reference evidence="4 5" key="1">
    <citation type="submission" date="2020-03" db="EMBL/GenBank/DDBJ databases">
        <title>Two novel Motilibacter sp.</title>
        <authorList>
            <person name="Liu S."/>
        </authorList>
    </citation>
    <scope>NUCLEOTIDE SEQUENCE [LARGE SCALE GENOMIC DNA]</scope>
    <source>
        <strain evidence="4 5">E257</strain>
    </source>
</reference>
<sequence>PTPAPTATGTAPAPAPTATPTPSSTPTPTPTAPAPAAAVVVDPKAVTRGTAKGALAIGCTAGEGDVTACSVKLVSTVSGKQVVIGSGKATYAAARATAKATVKVVLTAKGRRLAARPGGLKTQVVATVQTTASAQPVSVQAVTTVVPPVLLVTPSDLLFAHGSADLTVAGKRYLAGLRSKVGAARAVRFEGYTDSTGSAALNKRLGLARAAAVRDALELSAGIKVTLVSYGEGRPHATNATEKGRSANRRVDIRLFY</sequence>
<keyword evidence="1" id="KW-0472">Membrane</keyword>
<dbReference type="PANTHER" id="PTHR30329:SF21">
    <property type="entry name" value="LIPOPROTEIN YIAD-RELATED"/>
    <property type="match status" value="1"/>
</dbReference>
<dbReference type="PROSITE" id="PS51123">
    <property type="entry name" value="OMPA_2"/>
    <property type="match status" value="1"/>
</dbReference>
<feature type="compositionally biased region" description="Pro residues" evidence="2">
    <location>
        <begin position="13"/>
        <end position="33"/>
    </location>
</feature>
<dbReference type="Proteomes" id="UP000800981">
    <property type="component" value="Unassembled WGS sequence"/>
</dbReference>
<dbReference type="InterPro" id="IPR006665">
    <property type="entry name" value="OmpA-like"/>
</dbReference>
<protein>
    <submittedName>
        <fullName evidence="4">OmpA family protein</fullName>
    </submittedName>
</protein>
<evidence type="ECO:0000259" key="3">
    <source>
        <dbReference type="PROSITE" id="PS51123"/>
    </source>
</evidence>
<dbReference type="EMBL" id="JAANNP010000096">
    <property type="protein sequence ID" value="NHC16124.1"/>
    <property type="molecule type" value="Genomic_DNA"/>
</dbReference>
<dbReference type="Pfam" id="PF00691">
    <property type="entry name" value="OmpA"/>
    <property type="match status" value="1"/>
</dbReference>
<keyword evidence="5" id="KW-1185">Reference proteome</keyword>
<dbReference type="CDD" id="cd07185">
    <property type="entry name" value="OmpA_C-like"/>
    <property type="match status" value="1"/>
</dbReference>
<feature type="domain" description="OmpA-like" evidence="3">
    <location>
        <begin position="146"/>
        <end position="257"/>
    </location>
</feature>